<dbReference type="AlphaFoldDB" id="A0A127PY49"/>
<dbReference type="EMBL" id="CP013234">
    <property type="protein sequence ID" value="AMP02699.1"/>
    <property type="molecule type" value="Genomic_DNA"/>
</dbReference>
<gene>
    <name evidence="2" type="ORF">CPter91_0300</name>
</gene>
<feature type="transmembrane region" description="Helical" evidence="1">
    <location>
        <begin position="12"/>
        <end position="36"/>
    </location>
</feature>
<evidence type="ECO:0000313" key="3">
    <source>
        <dbReference type="Proteomes" id="UP000074561"/>
    </source>
</evidence>
<evidence type="ECO:0008006" key="4">
    <source>
        <dbReference type="Google" id="ProtNLM"/>
    </source>
</evidence>
<keyword evidence="1" id="KW-0812">Transmembrane</keyword>
<evidence type="ECO:0000313" key="2">
    <source>
        <dbReference type="EMBL" id="AMP02699.1"/>
    </source>
</evidence>
<reference evidence="2 3" key="1">
    <citation type="submission" date="2015-11" db="EMBL/GenBank/DDBJ databases">
        <title>Exploring the genomic traits of fungus-feeding bacterial genus Collimonas.</title>
        <authorList>
            <person name="Song C."/>
            <person name="Schmidt R."/>
            <person name="de Jager V."/>
            <person name="Krzyzanowska D."/>
            <person name="Jongedijk E."/>
            <person name="Cankar K."/>
            <person name="Beekwilder J."/>
            <person name="van Veen A."/>
            <person name="de Boer W."/>
            <person name="van Veen J.A."/>
            <person name="Garbeva P."/>
        </authorList>
    </citation>
    <scope>NUCLEOTIDE SEQUENCE [LARGE SCALE GENOMIC DNA]</scope>
    <source>
        <strain evidence="2 3">Ter91</strain>
    </source>
</reference>
<protein>
    <recommendedName>
        <fullName evidence="4">Transmembrane protein</fullName>
    </recommendedName>
</protein>
<dbReference type="RefSeq" id="WP_061936001.1">
    <property type="nucleotide sequence ID" value="NZ_CP013234.1"/>
</dbReference>
<keyword evidence="1" id="KW-0472">Membrane</keyword>
<name>A0A127PY49_9BURK</name>
<dbReference type="PATRIC" id="fig|279113.9.peg.307"/>
<organism evidence="2 3">
    <name type="scientific">Collimonas pratensis</name>
    <dbReference type="NCBI Taxonomy" id="279113"/>
    <lineage>
        <taxon>Bacteria</taxon>
        <taxon>Pseudomonadati</taxon>
        <taxon>Pseudomonadota</taxon>
        <taxon>Betaproteobacteria</taxon>
        <taxon>Burkholderiales</taxon>
        <taxon>Oxalobacteraceae</taxon>
        <taxon>Collimonas</taxon>
    </lineage>
</organism>
<dbReference type="Proteomes" id="UP000074561">
    <property type="component" value="Chromosome"/>
</dbReference>
<accession>A0A127PY49</accession>
<proteinExistence type="predicted"/>
<evidence type="ECO:0000256" key="1">
    <source>
        <dbReference type="SAM" id="Phobius"/>
    </source>
</evidence>
<dbReference type="OrthoDB" id="8780868at2"/>
<dbReference type="STRING" id="279113.CPter91_0300"/>
<dbReference type="KEGG" id="cpra:CPter91_0300"/>
<sequence length="454" mass="48516">MKLTALFVSPSIAVRGVTWLITFLLLTVLWILLLRFLPLDGLFHYLGTVGMTGTQSVMAITLLPPLMLCVLSRVALQALVPAVATPSIAPAQSPPAVIVAAPVEMAQIAAWGVVTPFGDAGATVTSSQEQEKIFRPDSVIRNIEGHPVQTATIENLPLEILDYPVETRSRVKRITAMLVTVLNTLFEQQAELTRSSNAPATVYWLVPEALPLDNETRLHFSMAWTHSHWRTIDYDLHVLSAASENAYGAMNALQQHMSSKKMPYVLLLTADSLVNPDELLLPLALNQVFSSKITDGFVPAEGAAGLLLVDAAFAAHSHMSGLCKPGPAQRGLRVSDRTAKGNVDSHTLASCIAEAMTMSKMAAGEIGNVISDTDHRFARTSEVIDALGKTLPGLDPLSQRTAPMAFAGSFGAASDLIHIALAAEMATTTEQATLVVSVADARQTAAMMILPGQV</sequence>
<keyword evidence="1" id="KW-1133">Transmembrane helix</keyword>